<name>A0ABQ6YUT9_9NOCA</name>
<organism evidence="1 2">
    <name type="scientific">Nocardia caishijiensis</name>
    <dbReference type="NCBI Taxonomy" id="184756"/>
    <lineage>
        <taxon>Bacteria</taxon>
        <taxon>Bacillati</taxon>
        <taxon>Actinomycetota</taxon>
        <taxon>Actinomycetes</taxon>
        <taxon>Mycobacteriales</taxon>
        <taxon>Nocardiaceae</taxon>
        <taxon>Nocardia</taxon>
    </lineage>
</organism>
<accession>A0ABQ6YUT9</accession>
<gene>
    <name evidence="1" type="ORF">FNL39_1011012</name>
</gene>
<proteinExistence type="predicted"/>
<dbReference type="EMBL" id="VMSD01000001">
    <property type="protein sequence ID" value="KAF0849570.1"/>
    <property type="molecule type" value="Genomic_DNA"/>
</dbReference>
<comment type="caution">
    <text evidence="1">The sequence shown here is derived from an EMBL/GenBank/DDBJ whole genome shotgun (WGS) entry which is preliminary data.</text>
</comment>
<evidence type="ECO:0000313" key="1">
    <source>
        <dbReference type="EMBL" id="KAF0849570.1"/>
    </source>
</evidence>
<evidence type="ECO:0000313" key="2">
    <source>
        <dbReference type="Proteomes" id="UP000798951"/>
    </source>
</evidence>
<dbReference type="Proteomes" id="UP000798951">
    <property type="component" value="Unassembled WGS sequence"/>
</dbReference>
<reference evidence="1 2" key="1">
    <citation type="submission" date="2019-07" db="EMBL/GenBank/DDBJ databases">
        <title>Genomic Encyclopedia of Type Strains, Phase IV (KMG-IV): sequencing the most valuable type-strain genomes for metagenomic binning, comparative biology and taxonomic classification.</title>
        <authorList>
            <person name="Goeker M."/>
        </authorList>
    </citation>
    <scope>NUCLEOTIDE SEQUENCE [LARGE SCALE GENOMIC DNA]</scope>
    <source>
        <strain evidence="1 2">DSM 44831</strain>
    </source>
</reference>
<sequence>MNCGPSWRYRRAGNREPTSYDKPYKTLSEQIELLRQQGMVIADEDAAISQLLAIGYYRLSGYCYTFREHAVPCASSCDCPRRSDIFVPGPTLERVVELYEFDRMLRLLVLDGIERVEVALRMRLGYIVGAGGAFAHLDPAGWMQNLTYIRNICAHHGRLWNRNIAVQLGRLGDTAELVHASAPRSKSRVYASLAVLAFLTTQISPRSTWRTRVIDLMSGQFAGLGLPVEQMGFPFGWENETIWSAGYRASADPIPPEHRQILRHFEWASTAEAGKLLDTSNVAKRRTSAVRSLRSPTRSTCW</sequence>
<keyword evidence="2" id="KW-1185">Reference proteome</keyword>
<dbReference type="Pfam" id="PF07751">
    <property type="entry name" value="Abi_2"/>
    <property type="match status" value="2"/>
</dbReference>
<protein>
    <submittedName>
        <fullName evidence="1">Abi-like protein</fullName>
    </submittedName>
</protein>
<dbReference type="InterPro" id="IPR011664">
    <property type="entry name" value="Abi_system_AbiD/AbiF-like"/>
</dbReference>